<dbReference type="EMBL" id="UINC01087987">
    <property type="protein sequence ID" value="SVC37820.1"/>
    <property type="molecule type" value="Genomic_DNA"/>
</dbReference>
<organism evidence="2">
    <name type="scientific">marine metagenome</name>
    <dbReference type="NCBI Taxonomy" id="408172"/>
    <lineage>
        <taxon>unclassified sequences</taxon>
        <taxon>metagenomes</taxon>
        <taxon>ecological metagenomes</taxon>
    </lineage>
</organism>
<dbReference type="PROSITE" id="PS50926">
    <property type="entry name" value="TRAM"/>
    <property type="match status" value="1"/>
</dbReference>
<name>A0A382LMG5_9ZZZZ</name>
<feature type="non-terminal residue" evidence="2">
    <location>
        <position position="1"/>
    </location>
</feature>
<dbReference type="AlphaFoldDB" id="A0A382LMG5"/>
<protein>
    <recommendedName>
        <fullName evidence="1">TRAM domain-containing protein</fullName>
    </recommendedName>
</protein>
<gene>
    <name evidence="2" type="ORF">METZ01_LOCUS290674</name>
</gene>
<evidence type="ECO:0000259" key="1">
    <source>
        <dbReference type="PROSITE" id="PS50926"/>
    </source>
</evidence>
<feature type="domain" description="TRAM" evidence="1">
    <location>
        <begin position="93"/>
        <end position="144"/>
    </location>
</feature>
<reference evidence="2" key="1">
    <citation type="submission" date="2018-05" db="EMBL/GenBank/DDBJ databases">
        <authorList>
            <person name="Lanie J.A."/>
            <person name="Ng W.-L."/>
            <person name="Kazmierczak K.M."/>
            <person name="Andrzejewski T.M."/>
            <person name="Davidsen T.M."/>
            <person name="Wayne K.J."/>
            <person name="Tettelin H."/>
            <person name="Glass J.I."/>
            <person name="Rusch D."/>
            <person name="Podicherti R."/>
            <person name="Tsui H.-C.T."/>
            <person name="Winkler M.E."/>
        </authorList>
    </citation>
    <scope>NUCLEOTIDE SEQUENCE</scope>
</reference>
<dbReference type="InterPro" id="IPR002792">
    <property type="entry name" value="TRAM_dom"/>
</dbReference>
<proteinExistence type="predicted"/>
<sequence length="144" mass="15715">EKDLLDMENAPMIANKAFEVEAQYQGEGDGVLVAQGGDAHGWVLYLEDDRLHFGVCRNGKFSVVKATSPLESKIRKGLVQLHKNGEVKFFDGKQVIGEGKLAGLVSEMPIDGLQVGRDEGGTVGLYKDAFPFPGEVKKLRIKIN</sequence>
<accession>A0A382LMG5</accession>
<evidence type="ECO:0000313" key="2">
    <source>
        <dbReference type="EMBL" id="SVC37820.1"/>
    </source>
</evidence>